<accession>Q54U10</accession>
<evidence type="ECO:0000313" key="2">
    <source>
        <dbReference type="Proteomes" id="UP000002195"/>
    </source>
</evidence>
<dbReference type="KEGG" id="ddi:DDB_G0281397"/>
<organism evidence="1 2">
    <name type="scientific">Dictyostelium discoideum</name>
    <name type="common">Social amoeba</name>
    <dbReference type="NCBI Taxonomy" id="44689"/>
    <lineage>
        <taxon>Eukaryota</taxon>
        <taxon>Amoebozoa</taxon>
        <taxon>Evosea</taxon>
        <taxon>Eumycetozoa</taxon>
        <taxon>Dictyostelia</taxon>
        <taxon>Dictyosteliales</taxon>
        <taxon>Dictyosteliaceae</taxon>
        <taxon>Dictyostelium</taxon>
    </lineage>
</organism>
<gene>
    <name evidence="1" type="ORF">DDB_G0281397</name>
</gene>
<dbReference type="RefSeq" id="XP_640651.1">
    <property type="nucleotide sequence ID" value="XM_635559.1"/>
</dbReference>
<proteinExistence type="predicted"/>
<dbReference type="GeneID" id="8623035"/>
<comment type="caution">
    <text evidence="1">The sequence shown here is derived from an EMBL/GenBank/DDBJ whole genome shotgun (WGS) entry which is preliminary data.</text>
</comment>
<evidence type="ECO:0000313" key="1">
    <source>
        <dbReference type="EMBL" id="EAL66680.1"/>
    </source>
</evidence>
<dbReference type="Proteomes" id="UP000002195">
    <property type="component" value="Unassembled WGS sequence"/>
</dbReference>
<dbReference type="VEuPathDB" id="AmoebaDB:DDB_G0281397"/>
<dbReference type="InParanoid" id="Q54U10"/>
<dbReference type="PaxDb" id="44689-DDB0205554"/>
<dbReference type="AlphaFoldDB" id="Q54U10"/>
<dbReference type="EMBL" id="AAFI02000041">
    <property type="protein sequence ID" value="EAL66680.1"/>
    <property type="molecule type" value="Genomic_DNA"/>
</dbReference>
<reference evidence="1 2" key="1">
    <citation type="journal article" date="2005" name="Nature">
        <title>The genome of the social amoeba Dictyostelium discoideum.</title>
        <authorList>
            <consortium name="The Dictyostelium discoideum Sequencing Consortium"/>
            <person name="Eichinger L."/>
            <person name="Pachebat J.A."/>
            <person name="Glockner G."/>
            <person name="Rajandream M.A."/>
            <person name="Sucgang R."/>
            <person name="Berriman M."/>
            <person name="Song J."/>
            <person name="Olsen R."/>
            <person name="Szafranski K."/>
            <person name="Xu Q."/>
            <person name="Tunggal B."/>
            <person name="Kummerfeld S."/>
            <person name="Madera M."/>
            <person name="Konfortov B.A."/>
            <person name="Rivero F."/>
            <person name="Bankier A.T."/>
            <person name="Lehmann R."/>
            <person name="Hamlin N."/>
            <person name="Davies R."/>
            <person name="Gaudet P."/>
            <person name="Fey P."/>
            <person name="Pilcher K."/>
            <person name="Chen G."/>
            <person name="Saunders D."/>
            <person name="Sodergren E."/>
            <person name="Davis P."/>
            <person name="Kerhornou A."/>
            <person name="Nie X."/>
            <person name="Hall N."/>
            <person name="Anjard C."/>
            <person name="Hemphill L."/>
            <person name="Bason N."/>
            <person name="Farbrother P."/>
            <person name="Desany B."/>
            <person name="Just E."/>
            <person name="Morio T."/>
            <person name="Rost R."/>
            <person name="Churcher C."/>
            <person name="Cooper J."/>
            <person name="Haydock S."/>
            <person name="van Driessche N."/>
            <person name="Cronin A."/>
            <person name="Goodhead I."/>
            <person name="Muzny D."/>
            <person name="Mourier T."/>
            <person name="Pain A."/>
            <person name="Lu M."/>
            <person name="Harper D."/>
            <person name="Lindsay R."/>
            <person name="Hauser H."/>
            <person name="James K."/>
            <person name="Quiles M."/>
            <person name="Madan Babu M."/>
            <person name="Saito T."/>
            <person name="Buchrieser C."/>
            <person name="Wardroper A."/>
            <person name="Felder M."/>
            <person name="Thangavelu M."/>
            <person name="Johnson D."/>
            <person name="Knights A."/>
            <person name="Loulseged H."/>
            <person name="Mungall K."/>
            <person name="Oliver K."/>
            <person name="Price C."/>
            <person name="Quail M.A."/>
            <person name="Urushihara H."/>
            <person name="Hernandez J."/>
            <person name="Rabbinowitsch E."/>
            <person name="Steffen D."/>
            <person name="Sanders M."/>
            <person name="Ma J."/>
            <person name="Kohara Y."/>
            <person name="Sharp S."/>
            <person name="Simmonds M."/>
            <person name="Spiegler S."/>
            <person name="Tivey A."/>
            <person name="Sugano S."/>
            <person name="White B."/>
            <person name="Walker D."/>
            <person name="Woodward J."/>
            <person name="Winckler T."/>
            <person name="Tanaka Y."/>
            <person name="Shaulsky G."/>
            <person name="Schleicher M."/>
            <person name="Weinstock G."/>
            <person name="Rosenthal A."/>
            <person name="Cox E.C."/>
            <person name="Chisholm R.L."/>
            <person name="Gibbs R."/>
            <person name="Loomis W.F."/>
            <person name="Platzer M."/>
            <person name="Kay R.R."/>
            <person name="Williams J."/>
            <person name="Dear P.H."/>
            <person name="Noegel A.A."/>
            <person name="Barrell B."/>
            <person name="Kuspa A."/>
        </authorList>
    </citation>
    <scope>NUCLEOTIDE SEQUENCE [LARGE SCALE GENOMIC DNA]</scope>
    <source>
        <strain evidence="1 2">AX4</strain>
    </source>
</reference>
<keyword evidence="2" id="KW-1185">Reference proteome</keyword>
<dbReference type="HOGENOM" id="CLU_3110395_0_0_1"/>
<protein>
    <submittedName>
        <fullName evidence="1">Uncharacterized protein</fullName>
    </submittedName>
</protein>
<name>Q54U10_DICDI</name>
<sequence length="51" mass="5908">MYMKSMMNIKIGNRTGSIDSPFNSFLHRGDKAMWSYFIVAQYNNTENDPGK</sequence>